<organism evidence="1 2">
    <name type="scientific">Melia azedarach</name>
    <name type="common">Chinaberry tree</name>
    <dbReference type="NCBI Taxonomy" id="155640"/>
    <lineage>
        <taxon>Eukaryota</taxon>
        <taxon>Viridiplantae</taxon>
        <taxon>Streptophyta</taxon>
        <taxon>Embryophyta</taxon>
        <taxon>Tracheophyta</taxon>
        <taxon>Spermatophyta</taxon>
        <taxon>Magnoliopsida</taxon>
        <taxon>eudicotyledons</taxon>
        <taxon>Gunneridae</taxon>
        <taxon>Pentapetalae</taxon>
        <taxon>rosids</taxon>
        <taxon>malvids</taxon>
        <taxon>Sapindales</taxon>
        <taxon>Meliaceae</taxon>
        <taxon>Melia</taxon>
    </lineage>
</organism>
<keyword evidence="2" id="KW-1185">Reference proteome</keyword>
<evidence type="ECO:0000313" key="2">
    <source>
        <dbReference type="Proteomes" id="UP001164539"/>
    </source>
</evidence>
<accession>A0ACC1XW94</accession>
<dbReference type="EMBL" id="CM051400">
    <property type="protein sequence ID" value="KAJ4715172.1"/>
    <property type="molecule type" value="Genomic_DNA"/>
</dbReference>
<sequence>MNSGGSIIGGFNLNDRQQFRQQVASYEEESVEGLKKQEIAYKLITHVLDKVQIDSKHLEQVRFIAKQQLQSMAAFLKIRKRDWNEQGPLLKARINEKLSVCQSVTRLKIKSLASLDMDGKTSKRLVPETLALLVDAAEACLLSLLDAASRMATLGFEKSYRETVVLMTRSYLSKLVSVGSTESKTMAAEATAEHVEDFF</sequence>
<evidence type="ECO:0000313" key="1">
    <source>
        <dbReference type="EMBL" id="KAJ4715172.1"/>
    </source>
</evidence>
<dbReference type="Proteomes" id="UP001164539">
    <property type="component" value="Chromosome 7"/>
</dbReference>
<gene>
    <name evidence="1" type="ORF">OWV82_013560</name>
</gene>
<comment type="caution">
    <text evidence="1">The sequence shown here is derived from an EMBL/GenBank/DDBJ whole genome shotgun (WGS) entry which is preliminary data.</text>
</comment>
<proteinExistence type="predicted"/>
<protein>
    <submittedName>
        <fullName evidence="1">Phosphatidylinositol 4-kinase alpha 1-like</fullName>
    </submittedName>
</protein>
<name>A0ACC1XW94_MELAZ</name>
<reference evidence="1 2" key="1">
    <citation type="journal article" date="2023" name="Science">
        <title>Complex scaffold remodeling in plant triterpene biosynthesis.</title>
        <authorList>
            <person name="De La Pena R."/>
            <person name="Hodgson H."/>
            <person name="Liu J.C."/>
            <person name="Stephenson M.J."/>
            <person name="Martin A.C."/>
            <person name="Owen C."/>
            <person name="Harkess A."/>
            <person name="Leebens-Mack J."/>
            <person name="Jimenez L.E."/>
            <person name="Osbourn A."/>
            <person name="Sattely E.S."/>
        </authorList>
    </citation>
    <scope>NUCLEOTIDE SEQUENCE [LARGE SCALE GENOMIC DNA]</scope>
    <source>
        <strain evidence="2">cv. JPN11</strain>
        <tissue evidence="1">Leaf</tissue>
    </source>
</reference>